<feature type="non-terminal residue" evidence="1">
    <location>
        <position position="1"/>
    </location>
</feature>
<accession>A0A195BVV5</accession>
<evidence type="ECO:0000313" key="1">
    <source>
        <dbReference type="EMBL" id="KYM92410.1"/>
    </source>
</evidence>
<organism evidence="1 2">
    <name type="scientific">Atta colombica</name>
    <dbReference type="NCBI Taxonomy" id="520822"/>
    <lineage>
        <taxon>Eukaryota</taxon>
        <taxon>Metazoa</taxon>
        <taxon>Ecdysozoa</taxon>
        <taxon>Arthropoda</taxon>
        <taxon>Hexapoda</taxon>
        <taxon>Insecta</taxon>
        <taxon>Pterygota</taxon>
        <taxon>Neoptera</taxon>
        <taxon>Endopterygota</taxon>
        <taxon>Hymenoptera</taxon>
        <taxon>Apocrita</taxon>
        <taxon>Aculeata</taxon>
        <taxon>Formicoidea</taxon>
        <taxon>Formicidae</taxon>
        <taxon>Myrmicinae</taxon>
        <taxon>Atta</taxon>
    </lineage>
</organism>
<gene>
    <name evidence="1" type="ORF">ALC53_00865</name>
</gene>
<protein>
    <submittedName>
        <fullName evidence="1">Uncharacterized protein</fullName>
    </submittedName>
</protein>
<reference evidence="1 2" key="1">
    <citation type="submission" date="2015-09" db="EMBL/GenBank/DDBJ databases">
        <title>Atta colombica WGS genome.</title>
        <authorList>
            <person name="Nygaard S."/>
            <person name="Hu H."/>
            <person name="Boomsma J."/>
            <person name="Zhang G."/>
        </authorList>
    </citation>
    <scope>NUCLEOTIDE SEQUENCE [LARGE SCALE GENOMIC DNA]</scope>
    <source>
        <strain evidence="1">Treedump-2</strain>
        <tissue evidence="1">Whole body</tissue>
    </source>
</reference>
<evidence type="ECO:0000313" key="2">
    <source>
        <dbReference type="Proteomes" id="UP000078540"/>
    </source>
</evidence>
<keyword evidence="2" id="KW-1185">Reference proteome</keyword>
<proteinExistence type="predicted"/>
<name>A0A195BVV5_9HYME</name>
<sequence length="143" mass="16788">ERYLRTSAKLWYRLCELESSDVVELQHLQHFLGLWIDLDDVVLQSRDFRNIVVSAFPLFFLQLDGDTTYLTVSKPLHQISLNQYATYLPSNLIAQGFARNNSNFLAYPLIRVKIQSETWIVFLDNEFRGLFDRLRSDTTLQIV</sequence>
<dbReference type="AlphaFoldDB" id="A0A195BVV5"/>
<dbReference type="EMBL" id="KQ976401">
    <property type="protein sequence ID" value="KYM92410.1"/>
    <property type="molecule type" value="Genomic_DNA"/>
</dbReference>
<dbReference type="Proteomes" id="UP000078540">
    <property type="component" value="Unassembled WGS sequence"/>
</dbReference>